<dbReference type="NCBIfam" id="NF000750">
    <property type="entry name" value="PRK00045.3-4"/>
    <property type="match status" value="1"/>
</dbReference>
<dbReference type="EC" id="1.2.1.70" evidence="3 8"/>
<dbReference type="SUPFAM" id="SSF69075">
    <property type="entry name" value="Glutamyl tRNA-reductase dimerization domain"/>
    <property type="match status" value="1"/>
</dbReference>
<dbReference type="EMBL" id="SSSN01000009">
    <property type="protein sequence ID" value="THG32607.1"/>
    <property type="molecule type" value="Genomic_DNA"/>
</dbReference>
<evidence type="ECO:0000256" key="3">
    <source>
        <dbReference type="ARBA" id="ARBA00012970"/>
    </source>
</evidence>
<dbReference type="UniPathway" id="UPA00251">
    <property type="reaction ID" value="UER00316"/>
</dbReference>
<evidence type="ECO:0000256" key="9">
    <source>
        <dbReference type="PIRSR" id="PIRSR000445-1"/>
    </source>
</evidence>
<dbReference type="Pfam" id="PF05201">
    <property type="entry name" value="GlutR_N"/>
    <property type="match status" value="1"/>
</dbReference>
<evidence type="ECO:0000256" key="7">
    <source>
        <dbReference type="ARBA" id="ARBA00047464"/>
    </source>
</evidence>
<evidence type="ECO:0000256" key="4">
    <source>
        <dbReference type="ARBA" id="ARBA00022857"/>
    </source>
</evidence>
<keyword evidence="6 8" id="KW-0627">Porphyrin biosynthesis</keyword>
<dbReference type="InterPro" id="IPR015895">
    <property type="entry name" value="4pyrrol_synth_GluRdtase_N"/>
</dbReference>
<dbReference type="InterPro" id="IPR036453">
    <property type="entry name" value="GluRdtase_dimer_dom_sf"/>
</dbReference>
<evidence type="ECO:0000313" key="17">
    <source>
        <dbReference type="EMBL" id="THG32607.1"/>
    </source>
</evidence>
<reference evidence="17 18" key="1">
    <citation type="submission" date="2019-04" db="EMBL/GenBank/DDBJ databases">
        <authorList>
            <person name="Jiang L."/>
        </authorList>
    </citation>
    <scope>NUCLEOTIDE SEQUENCE [LARGE SCALE GENOMIC DNA]</scope>
    <source>
        <strain evidence="17 18">YIM 131861</strain>
    </source>
</reference>
<comment type="miscellaneous">
    <text evidence="8">During catalysis, the active site Cys acts as a nucleophile attacking the alpha-carbonyl group of tRNA-bound glutamate with the formation of a thioester intermediate between enzyme and glutamate, and the concomitant release of tRNA(Glu). The thioester intermediate is finally reduced by direct hydride transfer from NADPH, to form the product GSA.</text>
</comment>
<dbReference type="RefSeq" id="WP_136424910.1">
    <property type="nucleotide sequence ID" value="NZ_SSSN01000009.1"/>
</dbReference>
<dbReference type="AlphaFoldDB" id="A0A4V3WTN4"/>
<comment type="similarity">
    <text evidence="2 8 13">Belongs to the glutamyl-tRNA reductase family.</text>
</comment>
<dbReference type="InterPro" id="IPR036343">
    <property type="entry name" value="GluRdtase_N_sf"/>
</dbReference>
<gene>
    <name evidence="8" type="primary">hemA</name>
    <name evidence="17" type="ORF">E6C70_12730</name>
</gene>
<organism evidence="17 18">
    <name type="scientific">Orlajensenia flava</name>
    <dbReference type="NCBI Taxonomy" id="2565934"/>
    <lineage>
        <taxon>Bacteria</taxon>
        <taxon>Bacillati</taxon>
        <taxon>Actinomycetota</taxon>
        <taxon>Actinomycetes</taxon>
        <taxon>Micrococcales</taxon>
        <taxon>Microbacteriaceae</taxon>
        <taxon>Orlajensenia</taxon>
    </lineage>
</organism>
<evidence type="ECO:0000256" key="10">
    <source>
        <dbReference type="PIRSR" id="PIRSR000445-2"/>
    </source>
</evidence>
<comment type="subunit">
    <text evidence="8">Homodimer.</text>
</comment>
<keyword evidence="5 8" id="KW-0560">Oxidoreductase</keyword>
<feature type="binding site" evidence="8 10">
    <location>
        <position position="111"/>
    </location>
    <ligand>
        <name>substrate</name>
    </ligand>
</feature>
<feature type="binding site" evidence="8 11">
    <location>
        <begin position="191"/>
        <end position="196"/>
    </location>
    <ligand>
        <name>NADP(+)</name>
        <dbReference type="ChEBI" id="CHEBI:58349"/>
    </ligand>
</feature>
<dbReference type="InterPro" id="IPR000343">
    <property type="entry name" value="4pyrrol_synth_GluRdtase"/>
</dbReference>
<accession>A0A4V3WTN4</accession>
<dbReference type="InterPro" id="IPR015896">
    <property type="entry name" value="4pyrrol_synth_GluRdtase_dimer"/>
</dbReference>
<sequence>MLICISASHKNSSFELLERLSVDAETLGRSIVDGHGTLSGAVVVATCNRFEAYLDLDEPYGTSPLPAVFSTIAAVSDVSGVPADDLRATLELAHGNGVAEHLFSVSAGLESVVVGEGEIAGQVRRALENARAAGTTSPELERLFQRASQTSRSIKNRTGIGSAGRSLVRLALDLAESRVRDWADAEVLLIGTGRYAGASLAALRERGAENVRVYSPSGRGARFAINHGIPTVTAAEFAAAAASADVVVACAATEAHVLSAADLTIGRAGRAPKSQLAIDLGLPRNIDPDVSAVEGVELLDLETIRLHAPLDAFDEASTEAHAMVAKATRKFGAVAEEINVTPAVVALRGHVIGILDAEIERARARGDDSEATEKALRHLVGVLLHTPMKRSREYAHSGDAQAWLDGLEALFGIVPEAESDVEARHVPDERPAV</sequence>
<dbReference type="GO" id="GO:0008883">
    <property type="term" value="F:glutamyl-tRNA reductase activity"/>
    <property type="evidence" value="ECO:0007669"/>
    <property type="project" value="UniProtKB-UniRule"/>
</dbReference>
<dbReference type="InterPro" id="IPR036291">
    <property type="entry name" value="NAD(P)-bd_dom_sf"/>
</dbReference>
<dbReference type="Gene3D" id="3.30.460.30">
    <property type="entry name" value="Glutamyl-tRNA reductase, N-terminal domain"/>
    <property type="match status" value="1"/>
</dbReference>
<feature type="site" description="Important for activity" evidence="8 12">
    <location>
        <position position="101"/>
    </location>
</feature>
<evidence type="ECO:0000256" key="13">
    <source>
        <dbReference type="RuleBase" id="RU000584"/>
    </source>
</evidence>
<feature type="binding site" evidence="8 10">
    <location>
        <position position="122"/>
    </location>
    <ligand>
        <name>substrate</name>
    </ligand>
</feature>
<comment type="catalytic activity">
    <reaction evidence="7 8 13">
        <text>(S)-4-amino-5-oxopentanoate + tRNA(Glu) + NADP(+) = L-glutamyl-tRNA(Glu) + NADPH + H(+)</text>
        <dbReference type="Rhea" id="RHEA:12344"/>
        <dbReference type="Rhea" id="RHEA-COMP:9663"/>
        <dbReference type="Rhea" id="RHEA-COMP:9680"/>
        <dbReference type="ChEBI" id="CHEBI:15378"/>
        <dbReference type="ChEBI" id="CHEBI:57501"/>
        <dbReference type="ChEBI" id="CHEBI:57783"/>
        <dbReference type="ChEBI" id="CHEBI:58349"/>
        <dbReference type="ChEBI" id="CHEBI:78442"/>
        <dbReference type="ChEBI" id="CHEBI:78520"/>
        <dbReference type="EC" id="1.2.1.70"/>
    </reaction>
</comment>
<dbReference type="SUPFAM" id="SSF51735">
    <property type="entry name" value="NAD(P)-binding Rossmann-fold domains"/>
    <property type="match status" value="1"/>
</dbReference>
<dbReference type="Proteomes" id="UP000307380">
    <property type="component" value="Unassembled WGS sequence"/>
</dbReference>
<dbReference type="SUPFAM" id="SSF69742">
    <property type="entry name" value="Glutamyl tRNA-reductase catalytic, N-terminal domain"/>
    <property type="match status" value="1"/>
</dbReference>
<comment type="function">
    <text evidence="8">Catalyzes the NADPH-dependent reduction of glutamyl-tRNA(Glu) to glutamate 1-semialdehyde (GSA).</text>
</comment>
<dbReference type="Pfam" id="PF01488">
    <property type="entry name" value="Shikimate_DH"/>
    <property type="match status" value="1"/>
</dbReference>
<evidence type="ECO:0000256" key="2">
    <source>
        <dbReference type="ARBA" id="ARBA00005916"/>
    </source>
</evidence>
<evidence type="ECO:0000256" key="6">
    <source>
        <dbReference type="ARBA" id="ARBA00023244"/>
    </source>
</evidence>
<dbReference type="InterPro" id="IPR006151">
    <property type="entry name" value="Shikm_DH/Glu-tRNA_Rdtase"/>
</dbReference>
<dbReference type="FunFam" id="3.30.460.30:FF:000001">
    <property type="entry name" value="Glutamyl-tRNA reductase"/>
    <property type="match status" value="1"/>
</dbReference>
<comment type="caution">
    <text evidence="17">The sequence shown here is derived from an EMBL/GenBank/DDBJ whole genome shotgun (WGS) entry which is preliminary data.</text>
</comment>
<dbReference type="GO" id="GO:0050661">
    <property type="term" value="F:NADP binding"/>
    <property type="evidence" value="ECO:0007669"/>
    <property type="project" value="InterPro"/>
</dbReference>
<evidence type="ECO:0000259" key="14">
    <source>
        <dbReference type="Pfam" id="PF00745"/>
    </source>
</evidence>
<feature type="binding site" evidence="8 10">
    <location>
        <begin position="46"/>
        <end position="49"/>
    </location>
    <ligand>
        <name>substrate</name>
    </ligand>
</feature>
<evidence type="ECO:0000259" key="16">
    <source>
        <dbReference type="Pfam" id="PF05201"/>
    </source>
</evidence>
<dbReference type="NCBIfam" id="TIGR01035">
    <property type="entry name" value="hemA"/>
    <property type="match status" value="1"/>
</dbReference>
<keyword evidence="18" id="KW-1185">Reference proteome</keyword>
<protein>
    <recommendedName>
        <fullName evidence="3 8">Glutamyl-tRNA reductase</fullName>
        <shortName evidence="8">GluTR</shortName>
        <ecNumber evidence="3 8">1.2.1.70</ecNumber>
    </recommendedName>
</protein>
<comment type="pathway">
    <text evidence="1 8 13">Porphyrin-containing compound metabolism; protoporphyrin-IX biosynthesis; 5-aminolevulinate from L-glutamyl-tRNA(Glu): step 1/2.</text>
</comment>
<dbReference type="PIRSF" id="PIRSF000445">
    <property type="entry name" value="4pyrrol_synth_GluRdtase"/>
    <property type="match status" value="1"/>
</dbReference>
<evidence type="ECO:0000259" key="15">
    <source>
        <dbReference type="Pfam" id="PF01488"/>
    </source>
</evidence>
<dbReference type="PROSITE" id="PS00747">
    <property type="entry name" value="GLUTR"/>
    <property type="match status" value="1"/>
</dbReference>
<evidence type="ECO:0000313" key="18">
    <source>
        <dbReference type="Proteomes" id="UP000307380"/>
    </source>
</evidence>
<evidence type="ECO:0000256" key="11">
    <source>
        <dbReference type="PIRSR" id="PIRSR000445-3"/>
    </source>
</evidence>
<feature type="domain" description="Glutamyl-tRNA reductase N-terminal" evidence="16">
    <location>
        <begin position="5"/>
        <end position="158"/>
    </location>
</feature>
<evidence type="ECO:0000256" key="12">
    <source>
        <dbReference type="PIRSR" id="PIRSR000445-4"/>
    </source>
</evidence>
<dbReference type="OrthoDB" id="110209at2"/>
<evidence type="ECO:0000256" key="8">
    <source>
        <dbReference type="HAMAP-Rule" id="MF_00087"/>
    </source>
</evidence>
<comment type="domain">
    <text evidence="8">Possesses an unusual extended V-shaped dimeric structure with each monomer consisting of three distinct domains arranged along a curved 'spinal' alpha-helix. The N-terminal catalytic domain specifically recognizes the glutamate moiety of the substrate. The second domain is the NADPH-binding domain, and the third C-terminal domain is responsible for dimerization.</text>
</comment>
<evidence type="ECO:0000256" key="1">
    <source>
        <dbReference type="ARBA" id="ARBA00005059"/>
    </source>
</evidence>
<dbReference type="Pfam" id="PF00745">
    <property type="entry name" value="GlutR_dimer"/>
    <property type="match status" value="1"/>
</dbReference>
<dbReference type="PANTHER" id="PTHR43013">
    <property type="entry name" value="GLUTAMYL-TRNA REDUCTASE"/>
    <property type="match status" value="1"/>
</dbReference>
<feature type="domain" description="Tetrapyrrole biosynthesis glutamyl-tRNA reductase dimerisation" evidence="14">
    <location>
        <begin position="319"/>
        <end position="413"/>
    </location>
</feature>
<feature type="binding site" evidence="8 10">
    <location>
        <begin position="116"/>
        <end position="118"/>
    </location>
    <ligand>
        <name>substrate</name>
    </ligand>
</feature>
<dbReference type="InterPro" id="IPR018214">
    <property type="entry name" value="GluRdtase_CS"/>
</dbReference>
<dbReference type="GO" id="GO:0019353">
    <property type="term" value="P:protoporphyrinogen IX biosynthetic process from glutamate"/>
    <property type="evidence" value="ECO:0007669"/>
    <property type="project" value="TreeGrafter"/>
</dbReference>
<feature type="active site" description="Nucleophile" evidence="8 9">
    <location>
        <position position="47"/>
    </location>
</feature>
<name>A0A4V3WTN4_9MICO</name>
<feature type="domain" description="Quinate/shikimate 5-dehydrogenase/glutamyl-tRNA reductase" evidence="15">
    <location>
        <begin position="173"/>
        <end position="303"/>
    </location>
</feature>
<evidence type="ECO:0000256" key="5">
    <source>
        <dbReference type="ARBA" id="ARBA00023002"/>
    </source>
</evidence>
<proteinExistence type="inferred from homology"/>
<dbReference type="HAMAP" id="MF_00087">
    <property type="entry name" value="Glu_tRNA_reductase"/>
    <property type="match status" value="1"/>
</dbReference>
<keyword evidence="4 8" id="KW-0521">NADP</keyword>
<dbReference type="Gene3D" id="3.40.50.720">
    <property type="entry name" value="NAD(P)-binding Rossmann-like Domain"/>
    <property type="match status" value="1"/>
</dbReference>
<dbReference type="PANTHER" id="PTHR43013:SF1">
    <property type="entry name" value="GLUTAMYL-TRNA REDUCTASE"/>
    <property type="match status" value="1"/>
</dbReference>